<dbReference type="Pfam" id="PF24556">
    <property type="entry name" value="SH3_Myosin-XVIIIa"/>
    <property type="match status" value="1"/>
</dbReference>
<evidence type="ECO:0000259" key="9">
    <source>
        <dbReference type="PROSITE" id="PS51456"/>
    </source>
</evidence>
<dbReference type="InterPro" id="IPR036961">
    <property type="entry name" value="Kinesin_motor_dom_sf"/>
</dbReference>
<dbReference type="PRINTS" id="PR00193">
    <property type="entry name" value="MYOSINHEAVY"/>
</dbReference>
<name>E0W3P1_PEDHC</name>
<dbReference type="Gene3D" id="6.20.240.20">
    <property type="match status" value="1"/>
</dbReference>
<dbReference type="SUPFAM" id="SSF52540">
    <property type="entry name" value="P-loop containing nucleoside triphosphate hydrolases"/>
    <property type="match status" value="1"/>
</dbReference>
<feature type="coiled-coil region" evidence="7">
    <location>
        <begin position="881"/>
        <end position="974"/>
    </location>
</feature>
<dbReference type="GO" id="GO:0005524">
    <property type="term" value="F:ATP binding"/>
    <property type="evidence" value="ECO:0007669"/>
    <property type="project" value="UniProtKB-UniRule"/>
</dbReference>
<evidence type="ECO:0000313" key="11">
    <source>
        <dbReference type="EnsemblMetazoa" id="PHUM607810-PA"/>
    </source>
</evidence>
<reference evidence="10" key="1">
    <citation type="submission" date="2007-04" db="EMBL/GenBank/DDBJ databases">
        <title>Annotation of Pediculus humanus corporis strain USDA.</title>
        <authorList>
            <person name="Kirkness E."/>
            <person name="Hannick L."/>
            <person name="Hass B."/>
            <person name="Bruggner R."/>
            <person name="Lawson D."/>
            <person name="Bidwell S."/>
            <person name="Joardar V."/>
            <person name="Caler E."/>
            <person name="Walenz B."/>
            <person name="Inman J."/>
            <person name="Schobel S."/>
            <person name="Galinsky K."/>
            <person name="Amedeo P."/>
            <person name="Strausberg R."/>
        </authorList>
    </citation>
    <scope>NUCLEOTIDE SEQUENCE</scope>
    <source>
        <strain evidence="10">USDA</strain>
    </source>
</reference>
<feature type="coiled-coil region" evidence="7">
    <location>
        <begin position="1167"/>
        <end position="1555"/>
    </location>
</feature>
<dbReference type="PANTHER" id="PTHR45615:SF36">
    <property type="entry name" value="MYOSIN HEAVY CHAIN-LIKE, ISOFORM B-RELATED"/>
    <property type="match status" value="1"/>
</dbReference>
<dbReference type="PANTHER" id="PTHR45615">
    <property type="entry name" value="MYOSIN HEAVY CHAIN, NON-MUSCLE"/>
    <property type="match status" value="1"/>
</dbReference>
<evidence type="ECO:0000256" key="1">
    <source>
        <dbReference type="ARBA" id="ARBA00022741"/>
    </source>
</evidence>
<dbReference type="InterPro" id="IPR057772">
    <property type="entry name" value="SH3_Myo18a"/>
</dbReference>
<reference evidence="11" key="3">
    <citation type="submission" date="2021-02" db="UniProtKB">
        <authorList>
            <consortium name="EnsemblMetazoa"/>
        </authorList>
    </citation>
    <scope>IDENTIFICATION</scope>
    <source>
        <strain evidence="11">USDA</strain>
    </source>
</reference>
<gene>
    <name evidence="11" type="primary">8237126</name>
    <name evidence="10" type="ORF">Phum_PHUM607810</name>
</gene>
<keyword evidence="4 6" id="KW-0518">Myosin</keyword>
<evidence type="ECO:0000256" key="5">
    <source>
        <dbReference type="ARBA" id="ARBA00023175"/>
    </source>
</evidence>
<comment type="caution">
    <text evidence="6">Lacks conserved residue(s) required for the propagation of feature annotation.</text>
</comment>
<keyword evidence="12" id="KW-1185">Reference proteome</keyword>
<dbReference type="Gene3D" id="3.40.850.10">
    <property type="entry name" value="Kinesin motor domain"/>
    <property type="match status" value="1"/>
</dbReference>
<evidence type="ECO:0000256" key="7">
    <source>
        <dbReference type="SAM" id="Coils"/>
    </source>
</evidence>
<dbReference type="InterPro" id="IPR002928">
    <property type="entry name" value="Myosin_tail"/>
</dbReference>
<evidence type="ECO:0000256" key="6">
    <source>
        <dbReference type="PROSITE-ProRule" id="PRU00782"/>
    </source>
</evidence>
<dbReference type="EMBL" id="DS235882">
    <property type="protein sequence ID" value="EEB20247.1"/>
    <property type="molecule type" value="Genomic_DNA"/>
</dbReference>
<dbReference type="InterPro" id="IPR027417">
    <property type="entry name" value="P-loop_NTPase"/>
</dbReference>
<dbReference type="RefSeq" id="XP_002432985.1">
    <property type="nucleotide sequence ID" value="XM_002432940.1"/>
</dbReference>
<evidence type="ECO:0000256" key="3">
    <source>
        <dbReference type="ARBA" id="ARBA00023054"/>
    </source>
</evidence>
<dbReference type="EMBL" id="AAZO01007430">
    <property type="status" value="NOT_ANNOTATED_CDS"/>
    <property type="molecule type" value="Genomic_DNA"/>
</dbReference>
<evidence type="ECO:0000313" key="12">
    <source>
        <dbReference type="Proteomes" id="UP000009046"/>
    </source>
</evidence>
<evidence type="ECO:0000256" key="2">
    <source>
        <dbReference type="ARBA" id="ARBA00022840"/>
    </source>
</evidence>
<dbReference type="GeneID" id="8237126"/>
<reference evidence="10" key="2">
    <citation type="submission" date="2007-04" db="EMBL/GenBank/DDBJ databases">
        <title>The genome of the human body louse.</title>
        <authorList>
            <consortium name="The Human Body Louse Genome Consortium"/>
            <person name="Kirkness E."/>
            <person name="Walenz B."/>
            <person name="Hass B."/>
            <person name="Bruggner R."/>
            <person name="Strausberg R."/>
        </authorList>
    </citation>
    <scope>NUCLEOTIDE SEQUENCE</scope>
    <source>
        <strain evidence="10">USDA</strain>
    </source>
</reference>
<dbReference type="HOGENOM" id="CLU_000192_4_3_1"/>
<accession>E0W3P1</accession>
<proteinExistence type="inferred from homology"/>
<dbReference type="GO" id="GO:0032982">
    <property type="term" value="C:myosin filament"/>
    <property type="evidence" value="ECO:0007669"/>
    <property type="project" value="TreeGrafter"/>
</dbReference>
<dbReference type="InParanoid" id="E0W3P1"/>
<keyword evidence="2 6" id="KW-0067">ATP-binding</keyword>
<dbReference type="GO" id="GO:0016460">
    <property type="term" value="C:myosin II complex"/>
    <property type="evidence" value="ECO:0007669"/>
    <property type="project" value="TreeGrafter"/>
</dbReference>
<dbReference type="Gene3D" id="1.20.58.530">
    <property type="match status" value="1"/>
</dbReference>
<dbReference type="Gene3D" id="4.10.270.10">
    <property type="entry name" value="Myosin, subunit A"/>
    <property type="match status" value="1"/>
</dbReference>
<keyword evidence="6" id="KW-0009">Actin-binding</keyword>
<dbReference type="OrthoDB" id="2914378at2759"/>
<dbReference type="PROSITE" id="PS51456">
    <property type="entry name" value="MYOSIN_MOTOR"/>
    <property type="match status" value="1"/>
</dbReference>
<dbReference type="Gene3D" id="1.10.10.820">
    <property type="match status" value="1"/>
</dbReference>
<evidence type="ECO:0000313" key="10">
    <source>
        <dbReference type="EMBL" id="EEB20247.1"/>
    </source>
</evidence>
<evidence type="ECO:0000256" key="8">
    <source>
        <dbReference type="SAM" id="MobiDB-lite"/>
    </source>
</evidence>
<dbReference type="EnsemblMetazoa" id="PHUM607810-RA">
    <property type="protein sequence ID" value="PHUM607810-PA"/>
    <property type="gene ID" value="PHUM607810"/>
</dbReference>
<dbReference type="InterPro" id="IPR036064">
    <property type="entry name" value="MYSc_Myo18"/>
</dbReference>
<dbReference type="GO" id="GO:0051015">
    <property type="term" value="F:actin filament binding"/>
    <property type="evidence" value="ECO:0007669"/>
    <property type="project" value="TreeGrafter"/>
</dbReference>
<dbReference type="SMART" id="SM00242">
    <property type="entry name" value="MYSc"/>
    <property type="match status" value="1"/>
</dbReference>
<dbReference type="Gene3D" id="1.20.120.720">
    <property type="entry name" value="Myosin VI head, motor domain, U50 subdomain"/>
    <property type="match status" value="1"/>
</dbReference>
<feature type="domain" description="Myosin motor" evidence="9">
    <location>
        <begin position="82"/>
        <end position="813"/>
    </location>
</feature>
<dbReference type="FunCoup" id="E0W3P1">
    <property type="interactions" value="281"/>
</dbReference>
<protein>
    <submittedName>
        <fullName evidence="10 11">Myosin-18A, putative</fullName>
    </submittedName>
</protein>
<organism>
    <name type="scientific">Pediculus humanus subsp. corporis</name>
    <name type="common">Body louse</name>
    <dbReference type="NCBI Taxonomy" id="121224"/>
    <lineage>
        <taxon>Eukaryota</taxon>
        <taxon>Metazoa</taxon>
        <taxon>Ecdysozoa</taxon>
        <taxon>Arthropoda</taxon>
        <taxon>Hexapoda</taxon>
        <taxon>Insecta</taxon>
        <taxon>Pterygota</taxon>
        <taxon>Neoptera</taxon>
        <taxon>Paraneoptera</taxon>
        <taxon>Psocodea</taxon>
        <taxon>Troctomorpha</taxon>
        <taxon>Phthiraptera</taxon>
        <taxon>Anoplura</taxon>
        <taxon>Pediculidae</taxon>
        <taxon>Pediculus</taxon>
    </lineage>
</organism>
<dbReference type="InterPro" id="IPR001609">
    <property type="entry name" value="Myosin_head_motor_dom-like"/>
</dbReference>
<feature type="region of interest" description="Disordered" evidence="8">
    <location>
        <begin position="1568"/>
        <end position="1601"/>
    </location>
</feature>
<evidence type="ECO:0000256" key="4">
    <source>
        <dbReference type="ARBA" id="ARBA00023123"/>
    </source>
</evidence>
<comment type="similarity">
    <text evidence="6">Belongs to the TRAFAC class myosin-kinesin ATPase superfamily. Myosin family.</text>
</comment>
<sequence>MKIALLFLTAKTEEDLANERAWLDTEKLWLVHRGGFTPVKILSNSSNQSTDTGKVKIKIDNTNEILEVDEDDLEKANPSQLDKIEDVCHLRYINESSVLYILRQRFGNNLIHTYAAGNLLVINPQCTLSIYNEKVAALFRGCKSEDMPPHIYAMAQSSYRSMLSSRKDQSIVLLGRSGSGKTHNFRHILNYLLHSAGSVNKVLNVEKLNALHTILEAFGNARTCLSINATRCTNLITLDFDQTGQIASVCVQMLMLEKQRVAKRPNGEGIFNVFYWLLAGAESSLAKKLLLDTNASQNSNLFMTSIYKNEDRQRAVMELNKLTLAMNTLGINEKECFVIWSVLAAIYHLGNAGAVRVGTNKWQFADPTHSSRACRLLGTTSEELCQVLWNNPLSPARAPSSPSDKDKLIAGVDALEGFVIGLYSEIVSVVNTLINRSLTTNIHSTMSLIVVDSPGFQNPGSCGQQSGATFSDLCHNYVQERLHLLYHNFNIIAPRDRYVQEHIDVNTDEIYSEVNSPSQLISMLDKSSPTGVLKTSQTDLREVDRRGLLWLLEEESLYPNSTDETFLERLFMHHGEKDHQLLLRKSGPGHFVIHHLQGTNPVTYNVNGFVKAAKENPLTRSANGFLQESTKEDISEVFVKGKNGLLSSGVEGSQSLRRMSSIRRTCSVAVKRKSISLQVKFTADGLIETLRRTRPRFVFCLLPQHNAGNTEIIPGSASTGENILNVPLLRSQIRGCEILPVVRIFKLGFPEYFPHGEFKRRFRLLAPGCGGSSGHAVEEMLMLMDVDVTSYRIGVTQVFFRAGVLAQLESQRDEKLADLIIRFQSRCRGYIARKKLAKLKIQDLAVRCIQRNVRKLMQVREWPWWRLYVKVTPILNVHRTEEELTAKVQELETVKSLLEKVESERNQLKLENDKLETKLSEMTMDLSEERTAGALQAERLEAETAERVRLEQELSQIQNEKKNLQQASERLEMELFYARADVNGLSESEGDLEDGGGDAALYKNKCERTMRELEFTRRRLQQQHEDDLEQLVGLKKQLEKKLADAYEEVEEQRQVAGQWKRKVQKLQSEMNDLRLLLEEQSSRNNLLEKKQRKFDSEIQLLQEELRSEKNQKERLSREKEMAYAEKYSMEQNLSSFRLELELKDEKLLSLTQELEEFSRGGGSEQEITQLRKAKHDLEIKLKEQEEELDELAGQVSMLEGNKLRLEMSLESLRKEHRREIAQRDDELDESRSNTQKKIKVLEAQLESEHEERTLLVREKHELERRLADAEERGRHNKAADEDALLRARRDLKKTKALLRDAQIMLERAKQDSPSKAALRALKNQLEDVELARASAVKAKQSLDSELNEVNGLLEEAIRAKGDAENRCQAALRETNALRMQVEENEEELAELLKKYRQIVQQLSAEQLANQETAGALAEAEVERASLKEQLAELSARLEANAVLDPLSGLAQKKLEIRIKELESRLDLEQTTRGRLEVQITRLKENVERLNEDCIQARTKEQGATDTARKLQRTLRETKEELAKHQAKEQEALHKRKELEKRLETAEQEAFTARTDLRLAVKRIEDLQSAISGEIGSDSERSESDEDDSGDDSLISHVASTK</sequence>
<dbReference type="CDD" id="cd01386">
    <property type="entry name" value="MYSc_Myo18"/>
    <property type="match status" value="1"/>
</dbReference>
<dbReference type="eggNOG" id="KOG0161">
    <property type="taxonomic scope" value="Eukaryota"/>
</dbReference>
<dbReference type="Pfam" id="PF00063">
    <property type="entry name" value="Myosin_head"/>
    <property type="match status" value="1"/>
</dbReference>
<dbReference type="OMA" id="STRFLMM"/>
<dbReference type="KEGG" id="phu:Phum_PHUM607810"/>
<feature type="binding site" evidence="6">
    <location>
        <begin position="175"/>
        <end position="182"/>
    </location>
    <ligand>
        <name>ATP</name>
        <dbReference type="ChEBI" id="CHEBI:30616"/>
    </ligand>
</feature>
<keyword evidence="5 6" id="KW-0505">Motor protein</keyword>
<keyword evidence="1 6" id="KW-0547">Nucleotide-binding</keyword>
<dbReference type="CTD" id="8237126"/>
<dbReference type="GO" id="GO:0031032">
    <property type="term" value="P:actomyosin structure organization"/>
    <property type="evidence" value="ECO:0007669"/>
    <property type="project" value="TreeGrafter"/>
</dbReference>
<feature type="coiled-coil region" evidence="7">
    <location>
        <begin position="999"/>
        <end position="1125"/>
    </location>
</feature>
<dbReference type="Pfam" id="PF01576">
    <property type="entry name" value="Myosin_tail_1"/>
    <property type="match status" value="1"/>
</dbReference>
<dbReference type="PROSITE" id="PS50096">
    <property type="entry name" value="IQ"/>
    <property type="match status" value="1"/>
</dbReference>
<dbReference type="Proteomes" id="UP000009046">
    <property type="component" value="Unassembled WGS sequence"/>
</dbReference>
<dbReference type="STRING" id="121224.E0W3P1"/>
<dbReference type="GO" id="GO:0003774">
    <property type="term" value="F:cytoskeletal motor activity"/>
    <property type="evidence" value="ECO:0007669"/>
    <property type="project" value="UniProtKB-UniRule"/>
</dbReference>
<keyword evidence="3 7" id="KW-0175">Coiled coil</keyword>
<dbReference type="GO" id="GO:0030017">
    <property type="term" value="C:sarcomere"/>
    <property type="evidence" value="ECO:0007669"/>
    <property type="project" value="UniProtKB-ARBA"/>
</dbReference>
<dbReference type="VEuPathDB" id="VectorBase:PHUM607810"/>